<dbReference type="InterPro" id="IPR004843">
    <property type="entry name" value="Calcineurin-like_PHP"/>
</dbReference>
<dbReference type="STRING" id="396268.IV45_GL000621"/>
<dbReference type="PATRIC" id="fig|396268.3.peg.629"/>
<dbReference type="GO" id="GO:0016787">
    <property type="term" value="F:hydrolase activity"/>
    <property type="evidence" value="ECO:0007669"/>
    <property type="project" value="UniProtKB-KW"/>
</dbReference>
<comment type="caution">
    <text evidence="2">The sequence shown here is derived from an EMBL/GenBank/DDBJ whole genome shotgun (WGS) entry which is preliminary data.</text>
</comment>
<protein>
    <submittedName>
        <fullName evidence="2">Phosphohydrolase</fullName>
    </submittedName>
</protein>
<dbReference type="InterPro" id="IPR029052">
    <property type="entry name" value="Metallo-depent_PP-like"/>
</dbReference>
<proteinExistence type="predicted"/>
<dbReference type="AlphaFoldDB" id="A0A0R2HZ97"/>
<accession>A0A0R2HZ97</accession>
<dbReference type="Gene3D" id="3.60.21.10">
    <property type="match status" value="1"/>
</dbReference>
<keyword evidence="2" id="KW-0378">Hydrolase</keyword>
<evidence type="ECO:0000313" key="3">
    <source>
        <dbReference type="Proteomes" id="UP000050934"/>
    </source>
</evidence>
<name>A0A0R2HZ97_9LACO</name>
<organism evidence="2 3">
    <name type="scientific">Limosilactobacillus secaliphilus</name>
    <dbReference type="NCBI Taxonomy" id="396268"/>
    <lineage>
        <taxon>Bacteria</taxon>
        <taxon>Bacillati</taxon>
        <taxon>Bacillota</taxon>
        <taxon>Bacilli</taxon>
        <taxon>Lactobacillales</taxon>
        <taxon>Lactobacillaceae</taxon>
        <taxon>Limosilactobacillus</taxon>
    </lineage>
</organism>
<reference evidence="2 3" key="1">
    <citation type="journal article" date="2015" name="Genome Announc.">
        <title>Expanding the biotechnology potential of lactobacilli through comparative genomics of 213 strains and associated genera.</title>
        <authorList>
            <person name="Sun Z."/>
            <person name="Harris H.M."/>
            <person name="McCann A."/>
            <person name="Guo C."/>
            <person name="Argimon S."/>
            <person name="Zhang W."/>
            <person name="Yang X."/>
            <person name="Jeffery I.B."/>
            <person name="Cooney J.C."/>
            <person name="Kagawa T.F."/>
            <person name="Liu W."/>
            <person name="Song Y."/>
            <person name="Salvetti E."/>
            <person name="Wrobel A."/>
            <person name="Rasinkangas P."/>
            <person name="Parkhill J."/>
            <person name="Rea M.C."/>
            <person name="O'Sullivan O."/>
            <person name="Ritari J."/>
            <person name="Douillard F.P."/>
            <person name="Paul Ross R."/>
            <person name="Yang R."/>
            <person name="Briner A.E."/>
            <person name="Felis G.E."/>
            <person name="de Vos W.M."/>
            <person name="Barrangou R."/>
            <person name="Klaenhammer T.R."/>
            <person name="Caufield P.W."/>
            <person name="Cui Y."/>
            <person name="Zhang H."/>
            <person name="O'Toole P.W."/>
        </authorList>
    </citation>
    <scope>NUCLEOTIDE SEQUENCE [LARGE SCALE GENOMIC DNA]</scope>
    <source>
        <strain evidence="2 3">DSM 17896</strain>
    </source>
</reference>
<feature type="domain" description="Calcineurin-like phosphoesterase" evidence="1">
    <location>
        <begin position="3"/>
        <end position="235"/>
    </location>
</feature>
<keyword evidence="3" id="KW-1185">Reference proteome</keyword>
<dbReference type="CDD" id="cd00838">
    <property type="entry name" value="MPP_superfamily"/>
    <property type="match status" value="1"/>
</dbReference>
<dbReference type="Proteomes" id="UP000050934">
    <property type="component" value="Unassembled WGS sequence"/>
</dbReference>
<dbReference type="OrthoDB" id="113290at2"/>
<dbReference type="EMBL" id="JQBW01000010">
    <property type="protein sequence ID" value="KRN58178.1"/>
    <property type="molecule type" value="Genomic_DNA"/>
</dbReference>
<gene>
    <name evidence="2" type="ORF">IV45_GL000621</name>
</gene>
<dbReference type="Pfam" id="PF00149">
    <property type="entry name" value="Metallophos"/>
    <property type="match status" value="1"/>
</dbReference>
<sequence length="286" mass="33346">MTKVAISSDNHLDVNRVDLEATLTAQAQYLRSIAADYYFHIGDLFNDFAQTQDYMQQLQQRLAGQTRVYYLAGNHDMMNHASFDQLESLPDAHYLHNRFIDLPGSQWRVIGNNGWYDYGFSQYADQPERVASWKRVYWLDSTAEQPMSDPERMQRVLQQVRGRLLQAQADGRRVLFLTHFAPRHELLAPRPARVNTPRHEKVFEMIQAMLGSDRLGELLESFPNVSYVAYGHLHNRHPALSRGHVTYLHQAVGVRNRRVNEWQRATFIEQWQATLRVLNLSSKNDH</sequence>
<evidence type="ECO:0000259" key="1">
    <source>
        <dbReference type="Pfam" id="PF00149"/>
    </source>
</evidence>
<dbReference type="InterPro" id="IPR022302">
    <property type="entry name" value="Phosphoesterase_putative"/>
</dbReference>
<dbReference type="SUPFAM" id="SSF56300">
    <property type="entry name" value="Metallo-dependent phosphatases"/>
    <property type="match status" value="1"/>
</dbReference>
<dbReference type="NCBIfam" id="TIGR03729">
    <property type="entry name" value="acc_ester"/>
    <property type="match status" value="1"/>
</dbReference>
<dbReference type="RefSeq" id="WP_057741347.1">
    <property type="nucleotide sequence ID" value="NZ_JQBW01000010.1"/>
</dbReference>
<evidence type="ECO:0000313" key="2">
    <source>
        <dbReference type="EMBL" id="KRN58178.1"/>
    </source>
</evidence>